<evidence type="ECO:0000256" key="1">
    <source>
        <dbReference type="ARBA" id="ARBA00022603"/>
    </source>
</evidence>
<organism evidence="5">
    <name type="scientific">hydrothermal vent metagenome</name>
    <dbReference type="NCBI Taxonomy" id="652676"/>
    <lineage>
        <taxon>unclassified sequences</taxon>
        <taxon>metagenomes</taxon>
        <taxon>ecological metagenomes</taxon>
    </lineage>
</organism>
<feature type="non-terminal residue" evidence="5">
    <location>
        <position position="401"/>
    </location>
</feature>
<dbReference type="InterPro" id="IPR012340">
    <property type="entry name" value="NA-bd_OB-fold"/>
</dbReference>
<evidence type="ECO:0000256" key="3">
    <source>
        <dbReference type="ARBA" id="ARBA00022691"/>
    </source>
</evidence>
<dbReference type="Gene3D" id="2.40.50.1070">
    <property type="match status" value="1"/>
</dbReference>
<dbReference type="GO" id="GO:0070041">
    <property type="term" value="F:rRNA (uridine-C5-)-methyltransferase activity"/>
    <property type="evidence" value="ECO:0007669"/>
    <property type="project" value="TreeGrafter"/>
</dbReference>
<keyword evidence="1 5" id="KW-0489">Methyltransferase</keyword>
<dbReference type="Pfam" id="PF01938">
    <property type="entry name" value="TRAM"/>
    <property type="match status" value="1"/>
</dbReference>
<dbReference type="SUPFAM" id="SSF50249">
    <property type="entry name" value="Nucleic acid-binding proteins"/>
    <property type="match status" value="1"/>
</dbReference>
<dbReference type="PANTHER" id="PTHR11061:SF30">
    <property type="entry name" value="TRNA (URACIL(54)-C(5))-METHYLTRANSFERASE"/>
    <property type="match status" value="1"/>
</dbReference>
<evidence type="ECO:0000313" key="5">
    <source>
        <dbReference type="EMBL" id="VAW38594.1"/>
    </source>
</evidence>
<dbReference type="InterPro" id="IPR002792">
    <property type="entry name" value="TRAM_dom"/>
</dbReference>
<keyword evidence="2 5" id="KW-0808">Transferase</keyword>
<dbReference type="SUPFAM" id="SSF53335">
    <property type="entry name" value="S-adenosyl-L-methionine-dependent methyltransferases"/>
    <property type="match status" value="1"/>
</dbReference>
<evidence type="ECO:0000259" key="4">
    <source>
        <dbReference type="PROSITE" id="PS50926"/>
    </source>
</evidence>
<dbReference type="AlphaFoldDB" id="A0A3B0W4N4"/>
<dbReference type="CDD" id="cd02440">
    <property type="entry name" value="AdoMet_MTases"/>
    <property type="match status" value="1"/>
</dbReference>
<dbReference type="PANTHER" id="PTHR11061">
    <property type="entry name" value="RNA M5U METHYLTRANSFERASE"/>
    <property type="match status" value="1"/>
</dbReference>
<sequence length="401" mass="43355">METVIVDLKKMAHGGSAMGRAKRGRTVFVPLTIPGEKVRVQIRSEKKKFAQGALLKVLQASPERVMPRCQHFGVCGGCHFQHMSYAAQLLAKESVVRDQLARLGGFKKANVQSVLPNPQPWEYRVEMVLSPVGNGRLGYWSPTQKEVIPIEECPIVQPALVTLLQDVELDLPDLRKLSLRVGDDEALLAAIEVDGVEPPQLEADFPISVAIVLPDKTAASLVGDNYSVQQVNGRDFRISPGVAMASSPAGMGLVVETVLRYAALAGQETVVELYSGAGRLTAFLAAQAGDLLAVERNTDAVADLAVNLHDFDNVAVYEGDVEAILPLLPIDAHLLVAHPEARGLSRKAILAIVAAKPERIIYVSSDVATLARDGRSLSQQGYSLIEVQPIDMLPQTFHIET</sequence>
<dbReference type="InterPro" id="IPR010280">
    <property type="entry name" value="U5_MeTrfase_fam"/>
</dbReference>
<dbReference type="EMBL" id="UOEU01000711">
    <property type="protein sequence ID" value="VAW38594.1"/>
    <property type="molecule type" value="Genomic_DNA"/>
</dbReference>
<dbReference type="Gene3D" id="2.40.50.140">
    <property type="entry name" value="Nucleic acid-binding proteins"/>
    <property type="match status" value="1"/>
</dbReference>
<dbReference type="PROSITE" id="PS51687">
    <property type="entry name" value="SAM_MT_RNA_M5U"/>
    <property type="match status" value="1"/>
</dbReference>
<dbReference type="PROSITE" id="PS50926">
    <property type="entry name" value="TRAM"/>
    <property type="match status" value="1"/>
</dbReference>
<dbReference type="Gene3D" id="3.40.50.150">
    <property type="entry name" value="Vaccinia Virus protein VP39"/>
    <property type="match status" value="1"/>
</dbReference>
<name>A0A3B0W4N4_9ZZZZ</name>
<feature type="domain" description="TRAM" evidence="4">
    <location>
        <begin position="1"/>
        <end position="56"/>
    </location>
</feature>
<reference evidence="5" key="1">
    <citation type="submission" date="2018-06" db="EMBL/GenBank/DDBJ databases">
        <authorList>
            <person name="Zhirakovskaya E."/>
        </authorList>
    </citation>
    <scope>NUCLEOTIDE SEQUENCE</scope>
</reference>
<proteinExistence type="predicted"/>
<dbReference type="InterPro" id="IPR029063">
    <property type="entry name" value="SAM-dependent_MTases_sf"/>
</dbReference>
<protein>
    <submittedName>
        <fullName evidence="5">RNA methyltransferase, TrmA family</fullName>
    </submittedName>
</protein>
<gene>
    <name evidence="5" type="ORF">MNBD_CHLOROFLEXI01-5</name>
</gene>
<evidence type="ECO:0000256" key="2">
    <source>
        <dbReference type="ARBA" id="ARBA00022679"/>
    </source>
</evidence>
<dbReference type="GO" id="GO:0070475">
    <property type="term" value="P:rRNA base methylation"/>
    <property type="evidence" value="ECO:0007669"/>
    <property type="project" value="TreeGrafter"/>
</dbReference>
<accession>A0A3B0W4N4</accession>
<keyword evidence="3" id="KW-0949">S-adenosyl-L-methionine</keyword>